<sequence>MWKHTDTQALHWSVLFLRPIIGPRGLTSQILPDIHIFHQFVSTGLFGFASKQILHNSKHFTIKR</sequence>
<reference evidence="1" key="2">
    <citation type="journal article" date="2015" name="Fish Shellfish Immunol.">
        <title>Early steps in the European eel (Anguilla anguilla)-Vibrio vulnificus interaction in the gills: Role of the RtxA13 toxin.</title>
        <authorList>
            <person name="Callol A."/>
            <person name="Pajuelo D."/>
            <person name="Ebbesson L."/>
            <person name="Teles M."/>
            <person name="MacKenzie S."/>
            <person name="Amaro C."/>
        </authorList>
    </citation>
    <scope>NUCLEOTIDE SEQUENCE</scope>
</reference>
<organism evidence="1">
    <name type="scientific">Anguilla anguilla</name>
    <name type="common">European freshwater eel</name>
    <name type="synonym">Muraena anguilla</name>
    <dbReference type="NCBI Taxonomy" id="7936"/>
    <lineage>
        <taxon>Eukaryota</taxon>
        <taxon>Metazoa</taxon>
        <taxon>Chordata</taxon>
        <taxon>Craniata</taxon>
        <taxon>Vertebrata</taxon>
        <taxon>Euteleostomi</taxon>
        <taxon>Actinopterygii</taxon>
        <taxon>Neopterygii</taxon>
        <taxon>Teleostei</taxon>
        <taxon>Anguilliformes</taxon>
        <taxon>Anguillidae</taxon>
        <taxon>Anguilla</taxon>
    </lineage>
</organism>
<protein>
    <submittedName>
        <fullName evidence="1">Uncharacterized protein</fullName>
    </submittedName>
</protein>
<name>A0A0E9UJ02_ANGAN</name>
<dbReference type="EMBL" id="GBXM01042856">
    <property type="protein sequence ID" value="JAH65721.1"/>
    <property type="molecule type" value="Transcribed_RNA"/>
</dbReference>
<dbReference type="AlphaFoldDB" id="A0A0E9UJ02"/>
<accession>A0A0E9UJ02</accession>
<evidence type="ECO:0000313" key="1">
    <source>
        <dbReference type="EMBL" id="JAH65721.1"/>
    </source>
</evidence>
<proteinExistence type="predicted"/>
<reference evidence="1" key="1">
    <citation type="submission" date="2014-11" db="EMBL/GenBank/DDBJ databases">
        <authorList>
            <person name="Amaro Gonzalez C."/>
        </authorList>
    </citation>
    <scope>NUCLEOTIDE SEQUENCE</scope>
</reference>